<dbReference type="Proteomes" id="UP001310594">
    <property type="component" value="Unassembled WGS sequence"/>
</dbReference>
<protein>
    <submittedName>
        <fullName evidence="1">Uncharacterized protein</fullName>
    </submittedName>
</protein>
<reference evidence="1" key="1">
    <citation type="submission" date="2023-08" db="EMBL/GenBank/DDBJ databases">
        <title>Black Yeasts Isolated from many extreme environments.</title>
        <authorList>
            <person name="Coleine C."/>
            <person name="Stajich J.E."/>
            <person name="Selbmann L."/>
        </authorList>
    </citation>
    <scope>NUCLEOTIDE SEQUENCE</scope>
    <source>
        <strain evidence="1">CCFEE 5810</strain>
    </source>
</reference>
<dbReference type="SUPFAM" id="SSF69118">
    <property type="entry name" value="AhpD-like"/>
    <property type="match status" value="1"/>
</dbReference>
<dbReference type="AlphaFoldDB" id="A0AAN7W636"/>
<name>A0AAN7W636_9PEZI</name>
<organism evidence="1 2">
    <name type="scientific">Elasticomyces elasticus</name>
    <dbReference type="NCBI Taxonomy" id="574655"/>
    <lineage>
        <taxon>Eukaryota</taxon>
        <taxon>Fungi</taxon>
        <taxon>Dikarya</taxon>
        <taxon>Ascomycota</taxon>
        <taxon>Pezizomycotina</taxon>
        <taxon>Dothideomycetes</taxon>
        <taxon>Dothideomycetidae</taxon>
        <taxon>Mycosphaerellales</taxon>
        <taxon>Teratosphaeriaceae</taxon>
        <taxon>Elasticomyces</taxon>
    </lineage>
</organism>
<sequence length="177" mass="19158">MSRLPPQTRDQLQPAQQDLHDHFNDAVRRAVGKDPGNVDTASHQDSSQAALGGPFPFLSVLPSIGRLSLDMIAGLGQVLHDFPPDARETASLVCTSYYKSDYATSAHTKIARSAAMLTDAQIEAITSATRPSDLNHRCTVAYDAAFHLLHIRGALPQDLWDQCLLAFGKEGTVGLVH</sequence>
<proteinExistence type="predicted"/>
<gene>
    <name evidence="1" type="ORF">LTR97_008725</name>
</gene>
<comment type="caution">
    <text evidence="1">The sequence shown here is derived from an EMBL/GenBank/DDBJ whole genome shotgun (WGS) entry which is preliminary data.</text>
</comment>
<dbReference type="EMBL" id="JAVRQU010000014">
    <property type="protein sequence ID" value="KAK5695219.1"/>
    <property type="molecule type" value="Genomic_DNA"/>
</dbReference>
<evidence type="ECO:0000313" key="2">
    <source>
        <dbReference type="Proteomes" id="UP001310594"/>
    </source>
</evidence>
<accession>A0AAN7W636</accession>
<dbReference type="InterPro" id="IPR029032">
    <property type="entry name" value="AhpD-like"/>
</dbReference>
<dbReference type="Gene3D" id="1.20.1290.10">
    <property type="entry name" value="AhpD-like"/>
    <property type="match status" value="1"/>
</dbReference>
<evidence type="ECO:0000313" key="1">
    <source>
        <dbReference type="EMBL" id="KAK5695219.1"/>
    </source>
</evidence>